<sequence length="105" mass="12015">MSLATCCREICSEQGGRAIRKGKKRKENSNIDSEWRLYLGIRPYHILLSSKKYRKGFIDVSKIKCVEIVKNDDGVIPCQNKYPFQQKPSGRYVLDCIGKLNSSQS</sequence>
<dbReference type="AlphaFoldDB" id="A0A5N3V4T8"/>
<accession>A0A5N3V4T8</accession>
<organism evidence="1 2">
    <name type="scientific">Muntiacus muntjak</name>
    <name type="common">Barking deer</name>
    <name type="synonym">Indian muntjac</name>
    <dbReference type="NCBI Taxonomy" id="9888"/>
    <lineage>
        <taxon>Eukaryota</taxon>
        <taxon>Metazoa</taxon>
        <taxon>Chordata</taxon>
        <taxon>Craniata</taxon>
        <taxon>Vertebrata</taxon>
        <taxon>Euteleostomi</taxon>
        <taxon>Mammalia</taxon>
        <taxon>Eutheria</taxon>
        <taxon>Laurasiatheria</taxon>
        <taxon>Artiodactyla</taxon>
        <taxon>Ruminantia</taxon>
        <taxon>Pecora</taxon>
        <taxon>Cervidae</taxon>
        <taxon>Muntiacinae</taxon>
        <taxon>Muntiacus</taxon>
    </lineage>
</organism>
<dbReference type="InterPro" id="IPR011993">
    <property type="entry name" value="PH-like_dom_sf"/>
</dbReference>
<evidence type="ECO:0000313" key="2">
    <source>
        <dbReference type="Proteomes" id="UP000326458"/>
    </source>
</evidence>
<reference evidence="1 2" key="1">
    <citation type="submission" date="2019-06" db="EMBL/GenBank/DDBJ databases">
        <title>Discovery of a novel chromosome fission-fusion reversal in muntjac.</title>
        <authorList>
            <person name="Mudd A.B."/>
            <person name="Bredeson J.V."/>
            <person name="Baum R."/>
            <person name="Hockemeyer D."/>
            <person name="Rokhsar D.S."/>
        </authorList>
    </citation>
    <scope>NUCLEOTIDE SEQUENCE [LARGE SCALE GENOMIC DNA]</scope>
    <source>
        <strain evidence="1">UTSW_UCB_Mm</strain>
        <tissue evidence="1">Fibroblast cell line</tissue>
    </source>
</reference>
<dbReference type="Gene3D" id="2.30.29.30">
    <property type="entry name" value="Pleckstrin-homology domain (PH domain)/Phosphotyrosine-binding domain (PTB)"/>
    <property type="match status" value="1"/>
</dbReference>
<protein>
    <submittedName>
        <fullName evidence="1">Uncharacterized protein</fullName>
    </submittedName>
</protein>
<proteinExistence type="predicted"/>
<comment type="caution">
    <text evidence="1">The sequence shown here is derived from an EMBL/GenBank/DDBJ whole genome shotgun (WGS) entry which is preliminary data.</text>
</comment>
<name>A0A5N3V4T8_MUNMU</name>
<gene>
    <name evidence="1" type="ORF">FD754_020526</name>
</gene>
<evidence type="ECO:0000313" key="1">
    <source>
        <dbReference type="EMBL" id="KAB0343600.1"/>
    </source>
</evidence>
<keyword evidence="2" id="KW-1185">Reference proteome</keyword>
<dbReference type="Proteomes" id="UP000326458">
    <property type="component" value="Unassembled WGS sequence"/>
</dbReference>
<dbReference type="EMBL" id="VCEA01000003">
    <property type="protein sequence ID" value="KAB0343600.1"/>
    <property type="molecule type" value="Genomic_DNA"/>
</dbReference>